<feature type="transmembrane region" description="Helical" evidence="1">
    <location>
        <begin position="243"/>
        <end position="261"/>
    </location>
</feature>
<feature type="transmembrane region" description="Helical" evidence="1">
    <location>
        <begin position="129"/>
        <end position="148"/>
    </location>
</feature>
<keyword evidence="1" id="KW-0812">Transmembrane</keyword>
<dbReference type="RefSeq" id="WP_049683246.1">
    <property type="nucleotide sequence ID" value="NZ_LFZW01000001.1"/>
</dbReference>
<name>A0A0K9H0Q3_9BACI</name>
<comment type="caution">
    <text evidence="2">The sequence shown here is derived from an EMBL/GenBank/DDBJ whole genome shotgun (WGS) entry which is preliminary data.</text>
</comment>
<keyword evidence="3" id="KW-1185">Reference proteome</keyword>
<reference evidence="3" key="1">
    <citation type="submission" date="2015-07" db="EMBL/GenBank/DDBJ databases">
        <title>Genome sequencing project for genomic taxonomy and phylogenomics of Bacillus-like bacteria.</title>
        <authorList>
            <person name="Liu B."/>
            <person name="Wang J."/>
            <person name="Zhu Y."/>
            <person name="Liu G."/>
            <person name="Chen Q."/>
            <person name="Chen Z."/>
            <person name="Lan J."/>
            <person name="Che J."/>
            <person name="Ge C."/>
            <person name="Shi H."/>
            <person name="Pan Z."/>
            <person name="Liu X."/>
        </authorList>
    </citation>
    <scope>NUCLEOTIDE SEQUENCE [LARGE SCALE GENOMIC DNA]</scope>
    <source>
        <strain evidence="3">FJAT-27997</strain>
    </source>
</reference>
<dbReference type="EMBL" id="LFZW01000001">
    <property type="protein sequence ID" value="KMY52473.1"/>
    <property type="molecule type" value="Genomic_DNA"/>
</dbReference>
<keyword evidence="1" id="KW-1133">Transmembrane helix</keyword>
<feature type="transmembrane region" description="Helical" evidence="1">
    <location>
        <begin position="6"/>
        <end position="22"/>
    </location>
</feature>
<feature type="transmembrane region" description="Helical" evidence="1">
    <location>
        <begin position="34"/>
        <end position="52"/>
    </location>
</feature>
<dbReference type="Pfam" id="PF14897">
    <property type="entry name" value="EpsG"/>
    <property type="match status" value="1"/>
</dbReference>
<protein>
    <submittedName>
        <fullName evidence="2">Capsular biosynthesis protein</fullName>
    </submittedName>
</protein>
<dbReference type="AlphaFoldDB" id="A0A0K9H0Q3"/>
<dbReference type="InterPro" id="IPR049458">
    <property type="entry name" value="EpsG-like"/>
</dbReference>
<gene>
    <name evidence="2" type="ORF">AC625_22130</name>
</gene>
<organism evidence="2 3">
    <name type="scientific">Peribacillus loiseleuriae</name>
    <dbReference type="NCBI Taxonomy" id="1679170"/>
    <lineage>
        <taxon>Bacteria</taxon>
        <taxon>Bacillati</taxon>
        <taxon>Bacillota</taxon>
        <taxon>Bacilli</taxon>
        <taxon>Bacillales</taxon>
        <taxon>Bacillaceae</taxon>
        <taxon>Peribacillus</taxon>
    </lineage>
</organism>
<feature type="transmembrane region" description="Helical" evidence="1">
    <location>
        <begin position="299"/>
        <end position="317"/>
    </location>
</feature>
<dbReference type="OrthoDB" id="1649543at2"/>
<proteinExistence type="predicted"/>
<evidence type="ECO:0000313" key="2">
    <source>
        <dbReference type="EMBL" id="KMY52473.1"/>
    </source>
</evidence>
<evidence type="ECO:0000313" key="3">
    <source>
        <dbReference type="Proteomes" id="UP000037146"/>
    </source>
</evidence>
<dbReference type="Proteomes" id="UP000037146">
    <property type="component" value="Unassembled WGS sequence"/>
</dbReference>
<keyword evidence="1" id="KW-0472">Membrane</keyword>
<sequence>MGIFWMNLIVVYVSSFFARYFSNPIEDLPFVKVNKFFVFLSLLSLVLVAGLQKNIGDTPFYMLSYTLIEDSNLMNIKFEGDFGFNLYQSILHRISDDPQLLIFTTALITNMLIVYILSKYSRKLELSLYVYITLGMYTVSMNGIRQYLAAALIFTSTKYILNGDWKKFIAIILLASTVHQSALILIPIYFIVRREAWTKISIGLLFLSVLIAMGFNQFSAVLFSAIEGTQYSNYQNFSEGGANILRVAVTAVPLVIAYLGRERLRELWPKSDYIVNLTLLGFIFMVISTQNWIFARFNIYFGLYSLILISWILELFVKNNRKFVYFGLILFYFIYFYFEQVVALRIDYRSDYLNW</sequence>
<dbReference type="STRING" id="1679170.AC625_22130"/>
<feature type="transmembrane region" description="Helical" evidence="1">
    <location>
        <begin position="100"/>
        <end position="117"/>
    </location>
</feature>
<accession>A0A0K9H0Q3</accession>
<evidence type="ECO:0000256" key="1">
    <source>
        <dbReference type="SAM" id="Phobius"/>
    </source>
</evidence>
<dbReference type="PATRIC" id="fig|1679170.3.peg.4989"/>
<feature type="transmembrane region" description="Helical" evidence="1">
    <location>
        <begin position="168"/>
        <end position="192"/>
    </location>
</feature>
<feature type="transmembrane region" description="Helical" evidence="1">
    <location>
        <begin position="204"/>
        <end position="223"/>
    </location>
</feature>
<feature type="transmembrane region" description="Helical" evidence="1">
    <location>
        <begin position="324"/>
        <end position="346"/>
    </location>
</feature>
<feature type="transmembrane region" description="Helical" evidence="1">
    <location>
        <begin position="273"/>
        <end position="293"/>
    </location>
</feature>